<gene>
    <name evidence="2" type="ORF">IQ251_05120</name>
</gene>
<dbReference type="PANTHER" id="PTHR32251:SF17">
    <property type="entry name" value="STEROID 5-ALPHA REDUCTASE C-TERMINAL DOMAIN-CONTAINING PROTEIN"/>
    <property type="match status" value="1"/>
</dbReference>
<evidence type="ECO:0000313" key="2">
    <source>
        <dbReference type="EMBL" id="MBE9373827.1"/>
    </source>
</evidence>
<dbReference type="RefSeq" id="WP_193927300.1">
    <property type="nucleotide sequence ID" value="NZ_JADEYC010000007.1"/>
</dbReference>
<feature type="transmembrane region" description="Helical" evidence="1">
    <location>
        <begin position="141"/>
        <end position="159"/>
    </location>
</feature>
<dbReference type="AlphaFoldDB" id="A0A929BA50"/>
<dbReference type="Gene3D" id="1.20.120.1630">
    <property type="match status" value="1"/>
</dbReference>
<organism evidence="2 3">
    <name type="scientific">Saccharopolyspora montiporae</name>
    <dbReference type="NCBI Taxonomy" id="2781240"/>
    <lineage>
        <taxon>Bacteria</taxon>
        <taxon>Bacillati</taxon>
        <taxon>Actinomycetota</taxon>
        <taxon>Actinomycetes</taxon>
        <taxon>Pseudonocardiales</taxon>
        <taxon>Pseudonocardiaceae</taxon>
        <taxon>Saccharopolyspora</taxon>
    </lineage>
</organism>
<dbReference type="PROSITE" id="PS50244">
    <property type="entry name" value="S5A_REDUCTASE"/>
    <property type="match status" value="1"/>
</dbReference>
<dbReference type="InterPro" id="IPR010721">
    <property type="entry name" value="UstE-like"/>
</dbReference>
<feature type="transmembrane region" description="Helical" evidence="1">
    <location>
        <begin position="110"/>
        <end position="129"/>
    </location>
</feature>
<dbReference type="PANTHER" id="PTHR32251">
    <property type="entry name" value="3-OXO-5-ALPHA-STEROID 4-DEHYDROGENASE"/>
    <property type="match status" value="1"/>
</dbReference>
<evidence type="ECO:0000256" key="1">
    <source>
        <dbReference type="SAM" id="Phobius"/>
    </source>
</evidence>
<protein>
    <submittedName>
        <fullName evidence="2">DUF1295 domain-containing protein</fullName>
    </submittedName>
</protein>
<evidence type="ECO:0000313" key="3">
    <source>
        <dbReference type="Proteomes" id="UP000598360"/>
    </source>
</evidence>
<sequence length="262" mass="28623">MPLVWTAVMSLVTALAVVCAAFGIAALRGRYDTIDIAWGSGFAAIAAVAATSAAALGRGPGLPGALLVVLTAAWGLRLGAHIAARGCGAGEDPRYRAMLARARRYPRWRMFLRTYLTQAAVMWFVSLPVQFGQFVPTGSRVLLVAGSAVWLLGMVFEVVGDEQLRRFRADPRNAGRVLDRGLWHYTRHPNYFGDACVWWGLFLVACQQPWVAAAVASPLLMTWLLARGSGKPLLERALRQNRPGYAEYVRRTSGFVPVPPKR</sequence>
<dbReference type="Pfam" id="PF06966">
    <property type="entry name" value="DUF1295"/>
    <property type="match status" value="1"/>
</dbReference>
<feature type="transmembrane region" description="Helical" evidence="1">
    <location>
        <begin position="62"/>
        <end position="80"/>
    </location>
</feature>
<proteinExistence type="predicted"/>
<keyword evidence="3" id="KW-1185">Reference proteome</keyword>
<keyword evidence="1" id="KW-0472">Membrane</keyword>
<keyword evidence="1" id="KW-0812">Transmembrane</keyword>
<dbReference type="Proteomes" id="UP000598360">
    <property type="component" value="Unassembled WGS sequence"/>
</dbReference>
<reference evidence="2" key="1">
    <citation type="submission" date="2020-10" db="EMBL/GenBank/DDBJ databases">
        <title>Diversity and distribution of actinomycetes associated with coral in the coast of Hainan.</title>
        <authorList>
            <person name="Li F."/>
        </authorList>
    </citation>
    <scope>NUCLEOTIDE SEQUENCE</scope>
    <source>
        <strain evidence="2">HNM0983</strain>
    </source>
</reference>
<accession>A0A929BA50</accession>
<comment type="caution">
    <text evidence="2">The sequence shown here is derived from an EMBL/GenBank/DDBJ whole genome shotgun (WGS) entry which is preliminary data.</text>
</comment>
<name>A0A929BA50_9PSEU</name>
<feature type="transmembrane region" description="Helical" evidence="1">
    <location>
        <begin position="36"/>
        <end position="56"/>
    </location>
</feature>
<feature type="transmembrane region" description="Helical" evidence="1">
    <location>
        <begin position="6"/>
        <end position="27"/>
    </location>
</feature>
<dbReference type="EMBL" id="JADEYC010000007">
    <property type="protein sequence ID" value="MBE9373827.1"/>
    <property type="molecule type" value="Genomic_DNA"/>
</dbReference>
<keyword evidence="1" id="KW-1133">Transmembrane helix</keyword>
<dbReference type="GO" id="GO:0016020">
    <property type="term" value="C:membrane"/>
    <property type="evidence" value="ECO:0007669"/>
    <property type="project" value="TreeGrafter"/>
</dbReference>